<proteinExistence type="predicted"/>
<protein>
    <submittedName>
        <fullName evidence="1">Uncharacterized protein</fullName>
    </submittedName>
</protein>
<accession>A0ABY1QK09</accession>
<evidence type="ECO:0000313" key="2">
    <source>
        <dbReference type="Proteomes" id="UP001158049"/>
    </source>
</evidence>
<dbReference type="Proteomes" id="UP001158049">
    <property type="component" value="Unassembled WGS sequence"/>
</dbReference>
<evidence type="ECO:0000313" key="1">
    <source>
        <dbReference type="EMBL" id="SMP72815.1"/>
    </source>
</evidence>
<dbReference type="EMBL" id="FXUL01000018">
    <property type="protein sequence ID" value="SMP72815.1"/>
    <property type="molecule type" value="Genomic_DNA"/>
</dbReference>
<keyword evidence="2" id="KW-1185">Reference proteome</keyword>
<comment type="caution">
    <text evidence="1">The sequence shown here is derived from an EMBL/GenBank/DDBJ whole genome shotgun (WGS) entry which is preliminary data.</text>
</comment>
<organism evidence="1 2">
    <name type="scientific">Noviherbaspirillum suwonense</name>
    <dbReference type="NCBI Taxonomy" id="1224511"/>
    <lineage>
        <taxon>Bacteria</taxon>
        <taxon>Pseudomonadati</taxon>
        <taxon>Pseudomonadota</taxon>
        <taxon>Betaproteobacteria</taxon>
        <taxon>Burkholderiales</taxon>
        <taxon>Oxalobacteraceae</taxon>
        <taxon>Noviherbaspirillum</taxon>
    </lineage>
</organism>
<reference evidence="1 2" key="1">
    <citation type="submission" date="2017-05" db="EMBL/GenBank/DDBJ databases">
        <authorList>
            <person name="Varghese N."/>
            <person name="Submissions S."/>
        </authorList>
    </citation>
    <scope>NUCLEOTIDE SEQUENCE [LARGE SCALE GENOMIC DNA]</scope>
    <source>
        <strain evidence="1 2">DSM 26001</strain>
    </source>
</reference>
<sequence>MKTADRVKDVTTSVGTGTVTVSGHPPTPYQPLSVLAIGTAGVAMMIESRSGAEWKLSECTILSATTFSRDTVLASSNNGSPVSFGAGIKDVFATVGAAQINKFIAVDAPIVAIPASSPRIVSEVGGVAQRISLADFAALISGGVTPVPSTTDYGVLAAIL</sequence>
<gene>
    <name evidence="1" type="ORF">SAMN06295970_118120</name>
</gene>
<name>A0ABY1QK09_9BURK</name>
<dbReference type="RefSeq" id="WP_283444171.1">
    <property type="nucleotide sequence ID" value="NZ_FXUL01000018.1"/>
</dbReference>